<protein>
    <recommendedName>
        <fullName evidence="4">DUF1440 domain-containing protein</fullName>
    </recommendedName>
</protein>
<keyword evidence="3" id="KW-1185">Reference proteome</keyword>
<evidence type="ECO:0000313" key="3">
    <source>
        <dbReference type="Proteomes" id="UP001218246"/>
    </source>
</evidence>
<feature type="transmembrane region" description="Helical" evidence="1">
    <location>
        <begin position="53"/>
        <end position="71"/>
    </location>
</feature>
<dbReference type="EMBL" id="JARULN010000001">
    <property type="protein sequence ID" value="MDG5752467.1"/>
    <property type="molecule type" value="Genomic_DNA"/>
</dbReference>
<evidence type="ECO:0008006" key="4">
    <source>
        <dbReference type="Google" id="ProtNLM"/>
    </source>
</evidence>
<reference evidence="2 3" key="1">
    <citation type="submission" date="2023-04" db="EMBL/GenBank/DDBJ databases">
        <title>Ectobacillus antri isolated from activated sludge.</title>
        <authorList>
            <person name="Yan P."/>
            <person name="Liu X."/>
        </authorList>
    </citation>
    <scope>NUCLEOTIDE SEQUENCE [LARGE SCALE GENOMIC DNA]</scope>
    <source>
        <strain evidence="2 3">C18H</strain>
    </source>
</reference>
<keyword evidence="1" id="KW-1133">Transmembrane helix</keyword>
<keyword evidence="1" id="KW-0812">Transmembrane</keyword>
<comment type="caution">
    <text evidence="2">The sequence shown here is derived from an EMBL/GenBank/DDBJ whole genome shotgun (WGS) entry which is preliminary data.</text>
</comment>
<dbReference type="RefSeq" id="WP_245999884.1">
    <property type="nucleotide sequence ID" value="NZ_JARRRY010000001.1"/>
</dbReference>
<name>A0ABT6H0M8_9BACI</name>
<proteinExistence type="predicted"/>
<dbReference type="Proteomes" id="UP001218246">
    <property type="component" value="Unassembled WGS sequence"/>
</dbReference>
<feature type="transmembrane region" description="Helical" evidence="1">
    <location>
        <begin position="78"/>
        <end position="100"/>
    </location>
</feature>
<sequence length="133" mass="15001">MQKGLLAGTIAGIVLGLSLKFMQALTGSKVYTLLLNVDFIPYMNQQWPEVTEFSFHLIISLLIGMVLHILAKRGYHPWQAACLLTLPTILLYFPLSVLAIKDVPAPNDWFAFSLWIIGHMLYAISLAYTYSKR</sequence>
<organism evidence="2 3">
    <name type="scientific">Ectobacillus antri</name>
    <dbReference type="NCBI Taxonomy" id="2486280"/>
    <lineage>
        <taxon>Bacteria</taxon>
        <taxon>Bacillati</taxon>
        <taxon>Bacillota</taxon>
        <taxon>Bacilli</taxon>
        <taxon>Bacillales</taxon>
        <taxon>Bacillaceae</taxon>
        <taxon>Ectobacillus</taxon>
    </lineage>
</organism>
<gene>
    <name evidence="2" type="ORF">P6P90_00440</name>
</gene>
<evidence type="ECO:0000256" key="1">
    <source>
        <dbReference type="SAM" id="Phobius"/>
    </source>
</evidence>
<keyword evidence="1" id="KW-0472">Membrane</keyword>
<accession>A0ABT6H0M8</accession>
<feature type="transmembrane region" description="Helical" evidence="1">
    <location>
        <begin position="112"/>
        <end position="130"/>
    </location>
</feature>
<evidence type="ECO:0000313" key="2">
    <source>
        <dbReference type="EMBL" id="MDG5752467.1"/>
    </source>
</evidence>